<dbReference type="Proteomes" id="UP000199397">
    <property type="component" value="Unassembled WGS sequence"/>
</dbReference>
<evidence type="ECO:0000313" key="5">
    <source>
        <dbReference type="Proteomes" id="UP000199397"/>
    </source>
</evidence>
<dbReference type="InterPro" id="IPR014044">
    <property type="entry name" value="CAP_dom"/>
</dbReference>
<protein>
    <submittedName>
        <fullName evidence="4">Cysteine-rich secretory protein family protein</fullName>
    </submittedName>
</protein>
<name>A0A1H3VLH3_9GAMM</name>
<evidence type="ECO:0000259" key="3">
    <source>
        <dbReference type="Pfam" id="PF18998"/>
    </source>
</evidence>
<dbReference type="Gene3D" id="3.40.33.10">
    <property type="entry name" value="CAP"/>
    <property type="match status" value="1"/>
</dbReference>
<reference evidence="4 5" key="1">
    <citation type="submission" date="2016-10" db="EMBL/GenBank/DDBJ databases">
        <authorList>
            <person name="de Groot N.N."/>
        </authorList>
    </citation>
    <scope>NUCLEOTIDE SEQUENCE [LARGE SCALE GENOMIC DNA]</scope>
    <source>
        <strain evidence="4 5">DSM 21228</strain>
    </source>
</reference>
<feature type="chain" id="PRO_5011535980" evidence="1">
    <location>
        <begin position="24"/>
        <end position="977"/>
    </location>
</feature>
<dbReference type="Pfam" id="PF18998">
    <property type="entry name" value="Flg_new_2"/>
    <property type="match status" value="3"/>
</dbReference>
<feature type="domain" description="SCP" evidence="2">
    <location>
        <begin position="130"/>
        <end position="236"/>
    </location>
</feature>
<dbReference type="Pfam" id="PF00188">
    <property type="entry name" value="CAP"/>
    <property type="match status" value="1"/>
</dbReference>
<dbReference type="PROSITE" id="PS51257">
    <property type="entry name" value="PROKAR_LIPOPROTEIN"/>
    <property type="match status" value="1"/>
</dbReference>
<feature type="domain" description="Bacterial repeat" evidence="3">
    <location>
        <begin position="818"/>
        <end position="890"/>
    </location>
</feature>
<evidence type="ECO:0000259" key="2">
    <source>
        <dbReference type="Pfam" id="PF00188"/>
    </source>
</evidence>
<gene>
    <name evidence="4" type="ORF">SAMN05660964_00125</name>
</gene>
<dbReference type="EMBL" id="FNQP01000001">
    <property type="protein sequence ID" value="SDZ74978.1"/>
    <property type="molecule type" value="Genomic_DNA"/>
</dbReference>
<accession>A0A1H3VLH3</accession>
<evidence type="ECO:0000256" key="1">
    <source>
        <dbReference type="SAM" id="SignalP"/>
    </source>
</evidence>
<dbReference type="STRING" id="525918.SAMN05660964_00125"/>
<organism evidence="4 5">
    <name type="scientific">Thiothrix caldifontis</name>
    <dbReference type="NCBI Taxonomy" id="525918"/>
    <lineage>
        <taxon>Bacteria</taxon>
        <taxon>Pseudomonadati</taxon>
        <taxon>Pseudomonadota</taxon>
        <taxon>Gammaproteobacteria</taxon>
        <taxon>Thiotrichales</taxon>
        <taxon>Thiotrichaceae</taxon>
        <taxon>Thiothrix</taxon>
    </lineage>
</organism>
<dbReference type="OrthoDB" id="480426at2"/>
<sequence>MSVFRRFKAFTILVVTSMVLLSACQKESGQTFSPGQAKTESSLSGSVLLGDALPYPGLQPHHFSDEPEQAWRVPASNTGGWAIDPSNRQLARAFYNSVYLASNNTPMAWTGNHSTCTPGTTSSEFKDAVLARINYFRAMAGVPANITLNATFNAKAQQAALMMSANNSLSHNPPSSWNCYTADGATAAGSSNISWGHNAWNAVDGQIQDNGTGNHVVGHRRWLLHPQTQTMGTGDVPKVGSLAAANAIWVFDGNAYSTRPATRDDFIAWPTKGFNPYPVVPVRWSFSYPSANFTNATVSMTQGGTSIPVALETVANGYGENTLVWRPNNMTASQSQTWPKPTTDTSYQVTVSNVIVGGSPRSFTYTVTVFDPQTAGVGEEQVTVSGSTSPPANTPATYTFNPVAFAQQYEAYIAEIAAATGVYNAETGSLNVTDGTDSSYTLVYSGSGTNGTNVYRLAPATESETVEFPRIYIPSSNSVLQFDSKLGLATNEQTAAMQISLDGGASWQDIYSKTGTNSGSVEETAFSTKSISLSAYANKLVKFRAQYRHTGYRYLGTGTNVSFLVDNVQITNAQQSVAENIQNTGSNTNFSFTPVSGKRYALTARVIPWAGYPGLAWGSLLYNETSAAVDTQPNAFSFSAQTAVARSTVITSNAITVSGINTGAAISVSGGSYSINGGAFTNAAGLVNNGNTVRVQHTSSANYSSSTNTTLSIGGVTGTFTSTTAASTGTYALNVNKTGTGSGTITSSITGINCGTDCEEPVITGRVISLYAKPVTGSRFTGWTGAGATSCTTSTTCRVTMTEAKTLTAHFDLVLTAKTVGSGTITSTDGAINCGTACSQAYPNQATITLTATPASGYGLYSWAGCSAVTGNTCTVSAFSASKTVTATFRPLVPLTVGIVGTGMGKVTSSPVSLIDCGTDCSEAMVTGKIISLYAKPVTGSRFTGWTGAGATSCTTSTTCRVTMTEAKTLTANFTSP</sequence>
<keyword evidence="5" id="KW-1185">Reference proteome</keyword>
<dbReference type="CDD" id="cd05379">
    <property type="entry name" value="CAP_bacterial"/>
    <property type="match status" value="1"/>
</dbReference>
<evidence type="ECO:0000313" key="4">
    <source>
        <dbReference type="EMBL" id="SDZ74978.1"/>
    </source>
</evidence>
<feature type="domain" description="Bacterial repeat" evidence="3">
    <location>
        <begin position="901"/>
        <end position="975"/>
    </location>
</feature>
<dbReference type="SUPFAM" id="SSF55797">
    <property type="entry name" value="PR-1-like"/>
    <property type="match status" value="1"/>
</dbReference>
<dbReference type="InterPro" id="IPR044060">
    <property type="entry name" value="Bacterial_rp_domain"/>
</dbReference>
<dbReference type="InterPro" id="IPR035940">
    <property type="entry name" value="CAP_sf"/>
</dbReference>
<feature type="domain" description="Bacterial repeat" evidence="3">
    <location>
        <begin position="734"/>
        <end position="812"/>
    </location>
</feature>
<keyword evidence="1" id="KW-0732">Signal</keyword>
<dbReference type="AlphaFoldDB" id="A0A1H3VLH3"/>
<dbReference type="RefSeq" id="WP_093064340.1">
    <property type="nucleotide sequence ID" value="NZ_FNQP01000001.1"/>
</dbReference>
<proteinExistence type="predicted"/>
<feature type="signal peptide" evidence="1">
    <location>
        <begin position="1"/>
        <end position="23"/>
    </location>
</feature>